<gene>
    <name evidence="1" type="ORF">SAMN06296036_101120</name>
</gene>
<dbReference type="EMBL" id="FWZT01000001">
    <property type="protein sequence ID" value="SME88200.1"/>
    <property type="molecule type" value="Genomic_DNA"/>
</dbReference>
<dbReference type="AlphaFoldDB" id="A0A1Y6B2K5"/>
<accession>A0A1Y6B2K5</accession>
<name>A0A1Y6B2K5_9BACT</name>
<protein>
    <submittedName>
        <fullName evidence="1">Uncharacterized protein</fullName>
    </submittedName>
</protein>
<reference evidence="2" key="1">
    <citation type="submission" date="2017-04" db="EMBL/GenBank/DDBJ databases">
        <authorList>
            <person name="Varghese N."/>
            <person name="Submissions S."/>
        </authorList>
    </citation>
    <scope>NUCLEOTIDE SEQUENCE [LARGE SCALE GENOMIC DNA]</scope>
    <source>
        <strain evidence="2">RKEM611</strain>
    </source>
</reference>
<dbReference type="RefSeq" id="WP_132314745.1">
    <property type="nucleotide sequence ID" value="NZ_FWZT01000001.1"/>
</dbReference>
<organism evidence="1 2">
    <name type="scientific">Pseudobacteriovorax antillogorgiicola</name>
    <dbReference type="NCBI Taxonomy" id="1513793"/>
    <lineage>
        <taxon>Bacteria</taxon>
        <taxon>Pseudomonadati</taxon>
        <taxon>Bdellovibrionota</taxon>
        <taxon>Oligoflexia</taxon>
        <taxon>Oligoflexales</taxon>
        <taxon>Pseudobacteriovoracaceae</taxon>
        <taxon>Pseudobacteriovorax</taxon>
    </lineage>
</organism>
<dbReference type="OrthoDB" id="5609210at2"/>
<keyword evidence="2" id="KW-1185">Reference proteome</keyword>
<dbReference type="STRING" id="1513793.SAMN06296036_101120"/>
<sequence>MAETIDDIDIEYVEDDKVIIKQLDKHILTRGSWTTIMFLFQELDKKTDDYGPQKVSIRRYQKRNGVYRQQSKFNISSAKQGRDIIKALQNWFPAEEQQA</sequence>
<evidence type="ECO:0000313" key="1">
    <source>
        <dbReference type="EMBL" id="SME88200.1"/>
    </source>
</evidence>
<proteinExistence type="predicted"/>
<dbReference type="Proteomes" id="UP000192907">
    <property type="component" value="Unassembled WGS sequence"/>
</dbReference>
<evidence type="ECO:0000313" key="2">
    <source>
        <dbReference type="Proteomes" id="UP000192907"/>
    </source>
</evidence>